<feature type="region of interest" description="Disordered" evidence="2">
    <location>
        <begin position="400"/>
        <end position="421"/>
    </location>
</feature>
<evidence type="ECO:0000256" key="1">
    <source>
        <dbReference type="SAM" id="Coils"/>
    </source>
</evidence>
<dbReference type="EMBL" id="FJUX01000106">
    <property type="protein sequence ID" value="CZT08735.1"/>
    <property type="molecule type" value="Genomic_DNA"/>
</dbReference>
<evidence type="ECO:0000313" key="4">
    <source>
        <dbReference type="Proteomes" id="UP000178912"/>
    </source>
</evidence>
<dbReference type="AlphaFoldDB" id="A0A1E1LDY0"/>
<feature type="compositionally biased region" description="Polar residues" evidence="2">
    <location>
        <begin position="1"/>
        <end position="17"/>
    </location>
</feature>
<evidence type="ECO:0000256" key="2">
    <source>
        <dbReference type="SAM" id="MobiDB-lite"/>
    </source>
</evidence>
<feature type="compositionally biased region" description="Polar residues" evidence="2">
    <location>
        <begin position="92"/>
        <end position="101"/>
    </location>
</feature>
<organism evidence="3 4">
    <name type="scientific">Rhynchosporium agropyri</name>
    <dbReference type="NCBI Taxonomy" id="914238"/>
    <lineage>
        <taxon>Eukaryota</taxon>
        <taxon>Fungi</taxon>
        <taxon>Dikarya</taxon>
        <taxon>Ascomycota</taxon>
        <taxon>Pezizomycotina</taxon>
        <taxon>Leotiomycetes</taxon>
        <taxon>Helotiales</taxon>
        <taxon>Ploettnerulaceae</taxon>
        <taxon>Rhynchosporium</taxon>
    </lineage>
</organism>
<protein>
    <submittedName>
        <fullName evidence="3">Uncharacterized protein</fullName>
    </submittedName>
</protein>
<sequence length="561" mass="59984">MPLQLPPSTSRTTSLAPNNIPAILSKPKHQPATPTRRSTSARDLSAGASRNSSSGLVWAEDYCPDIGSTSPGDKNKENLPSPPRAAATSSSKINQRSVLSSSEEDSYQPKRSPQRTLTALLPFRSNPSSRLPSPTKVDTEQGDYMATLTGDKDGIIKVADRRSGLSSWFTGSSAPVTVGVPIMEQESTTSATQSRDTSPARIQNIMTGIPTTPRKTNTGGGGMFNFFSPKSPAKTPTIQIPAELNDDEFFTLDVHTALFPSGSPTENDPFSPAAFKNLLMNAEGLLSKLQTAYKIRTLSLHDFSVEKEAMTEELEEAETRAQCLKSQLEDMAHQMSVKDNMIAELAAGLATEKQARAEEKLAREQSIALVRARAERDMKRGSSNSEISVGEDLGISISARRRNRASDGSSEDSGSEYEVESVFDSTSVSGIGSRCRSPTLTVTTTSGASIAGTVDSSCTPEIMQASFARVVPNPGLNSGRPKLLQQKSTFQKILSGIGSTSVEEEGTRMGEEGCSNCRGKDASVAWDTVGLMRAENKGLKDRVGELEIAVECALDVCNGLT</sequence>
<dbReference type="OrthoDB" id="5377009at2759"/>
<feature type="region of interest" description="Disordered" evidence="2">
    <location>
        <begin position="1"/>
        <end position="139"/>
    </location>
</feature>
<evidence type="ECO:0000313" key="3">
    <source>
        <dbReference type="EMBL" id="CZT08735.1"/>
    </source>
</evidence>
<reference evidence="4" key="1">
    <citation type="submission" date="2016-03" db="EMBL/GenBank/DDBJ databases">
        <authorList>
            <person name="Guldener U."/>
        </authorList>
    </citation>
    <scope>NUCLEOTIDE SEQUENCE [LARGE SCALE GENOMIC DNA]</scope>
    <source>
        <strain evidence="4">04CH-RAC-A.6.1</strain>
    </source>
</reference>
<keyword evidence="4" id="KW-1185">Reference proteome</keyword>
<proteinExistence type="predicted"/>
<gene>
    <name evidence="3" type="ORF">RAG0_13741</name>
</gene>
<feature type="compositionally biased region" description="Acidic residues" evidence="2">
    <location>
        <begin position="409"/>
        <end position="421"/>
    </location>
</feature>
<keyword evidence="1" id="KW-0175">Coiled coil</keyword>
<dbReference type="Proteomes" id="UP000178912">
    <property type="component" value="Unassembled WGS sequence"/>
</dbReference>
<feature type="coiled-coil region" evidence="1">
    <location>
        <begin position="300"/>
        <end position="334"/>
    </location>
</feature>
<name>A0A1E1LDY0_9HELO</name>
<feature type="compositionally biased region" description="Polar residues" evidence="2">
    <location>
        <begin position="32"/>
        <end position="55"/>
    </location>
</feature>
<accession>A0A1E1LDY0</accession>